<dbReference type="PANTHER" id="PTHR21600:SF40">
    <property type="entry name" value="PSEUDOURIDYLATE SYNTHASE RPUSD2"/>
    <property type="match status" value="1"/>
</dbReference>
<protein>
    <recommendedName>
        <fullName evidence="3">Pseudouridine synthase</fullName>
        <ecNumber evidence="3">5.4.99.-</ecNumber>
    </recommendedName>
</protein>
<comment type="similarity">
    <text evidence="3">Belongs to the pseudouridine synthase RluA family.</text>
</comment>
<dbReference type="CDD" id="cd02557">
    <property type="entry name" value="PseudoU_synth_ScRIB2"/>
    <property type="match status" value="1"/>
</dbReference>
<proteinExistence type="inferred from homology"/>
<dbReference type="NCBIfam" id="TIGR00005">
    <property type="entry name" value="rluA_subfam"/>
    <property type="match status" value="1"/>
</dbReference>
<comment type="catalytic activity">
    <reaction evidence="3">
        <text>a uridine in RNA = a pseudouridine in RNA</text>
        <dbReference type="Rhea" id="RHEA:48348"/>
        <dbReference type="Rhea" id="RHEA-COMP:12068"/>
        <dbReference type="Rhea" id="RHEA-COMP:12069"/>
        <dbReference type="ChEBI" id="CHEBI:65314"/>
        <dbReference type="ChEBI" id="CHEBI:65315"/>
    </reaction>
</comment>
<dbReference type="AlphaFoldDB" id="A0A9W8HA83"/>
<feature type="region of interest" description="Disordered" evidence="4">
    <location>
        <begin position="301"/>
        <end position="368"/>
    </location>
</feature>
<keyword evidence="2" id="KW-0694">RNA-binding</keyword>
<keyword evidence="7" id="KW-1185">Reference proteome</keyword>
<feature type="region of interest" description="Disordered" evidence="4">
    <location>
        <begin position="1"/>
        <end position="39"/>
    </location>
</feature>
<dbReference type="Gene3D" id="3.30.2350.10">
    <property type="entry name" value="Pseudouridine synthase"/>
    <property type="match status" value="1"/>
</dbReference>
<evidence type="ECO:0000313" key="6">
    <source>
        <dbReference type="EMBL" id="KAJ2777501.1"/>
    </source>
</evidence>
<feature type="active site" evidence="1">
    <location>
        <position position="184"/>
    </location>
</feature>
<evidence type="ECO:0000256" key="3">
    <source>
        <dbReference type="RuleBase" id="RU362028"/>
    </source>
</evidence>
<feature type="compositionally biased region" description="Basic and acidic residues" evidence="4">
    <location>
        <begin position="15"/>
        <end position="33"/>
    </location>
</feature>
<dbReference type="InterPro" id="IPR006225">
    <property type="entry name" value="PsdUridine_synth_RluC/D"/>
</dbReference>
<dbReference type="InterPro" id="IPR006145">
    <property type="entry name" value="PsdUridine_synth_RsuA/RluA"/>
</dbReference>
<name>A0A9W8HA83_9FUNG</name>
<evidence type="ECO:0000256" key="1">
    <source>
        <dbReference type="PIRSR" id="PIRSR606225-1"/>
    </source>
</evidence>
<dbReference type="PROSITE" id="PS01129">
    <property type="entry name" value="PSI_RLU"/>
    <property type="match status" value="1"/>
</dbReference>
<dbReference type="GO" id="GO:0003723">
    <property type="term" value="F:RNA binding"/>
    <property type="evidence" value="ECO:0007669"/>
    <property type="project" value="UniProtKB-KW"/>
</dbReference>
<reference evidence="6" key="1">
    <citation type="submission" date="2022-07" db="EMBL/GenBank/DDBJ databases">
        <title>Phylogenomic reconstructions and comparative analyses of Kickxellomycotina fungi.</title>
        <authorList>
            <person name="Reynolds N.K."/>
            <person name="Stajich J.E."/>
            <person name="Barry K."/>
            <person name="Grigoriev I.V."/>
            <person name="Crous P."/>
            <person name="Smith M.E."/>
        </authorList>
    </citation>
    <scope>NUCLEOTIDE SEQUENCE</scope>
    <source>
        <strain evidence="6">NBRC 105414</strain>
    </source>
</reference>
<dbReference type="OrthoDB" id="424794at2759"/>
<sequence>MVQDRKRGAPGSGEAAERCDGGERPHKGARTSEKPAPAAADVYYESDGLQRVRPYYHKFATHAKGRWVGRPLLDVLTHEFRDRTAEYYEAAIDRGLIELNGQRAGRATVVRDNDLLTHHVHRHEPPVSARGLAVVRETDDGVLVVDKPASIPVHPTGRYNYNTVTQMLRLQHGYERVFPANRLDRLTSGLLLVGLNADVARRLERNLREHAIQKEYVCRVVGDFPRAHVVCDEPIRVVAHKLGLNCVDREAGKPSLTEFDWLCGDGEHSIVYCRPRTGRTHQIRVHLQFLGHPIANDPLYNNPEVWGPQAGKGGALPDMPQPSGNSADTTTTHDAPAIAASVDAQTETTPLPPPPSRPRKMVGARDDDKRNDAWRHLVERMADWKDRQNLAEHACAAAAAAASATAAAAAEEGSGSAECAVCAAPAMPDPAPSDLCIWLHAWRYSGPGWSHETPLPGWAQDAAAHIDRVKYHAPE</sequence>
<comment type="function">
    <text evidence="3">Responsible for synthesis of pseudouridine from uracil.</text>
</comment>
<keyword evidence="3" id="KW-0413">Isomerase</keyword>
<feature type="compositionally biased region" description="Polar residues" evidence="4">
    <location>
        <begin position="322"/>
        <end position="333"/>
    </location>
</feature>
<feature type="domain" description="Pseudouridine synthase RsuA/RluA-like" evidence="5">
    <location>
        <begin position="142"/>
        <end position="288"/>
    </location>
</feature>
<organism evidence="6 7">
    <name type="scientific">Coemansia javaensis</name>
    <dbReference type="NCBI Taxonomy" id="2761396"/>
    <lineage>
        <taxon>Eukaryota</taxon>
        <taxon>Fungi</taxon>
        <taxon>Fungi incertae sedis</taxon>
        <taxon>Zoopagomycota</taxon>
        <taxon>Kickxellomycotina</taxon>
        <taxon>Kickxellomycetes</taxon>
        <taxon>Kickxellales</taxon>
        <taxon>Kickxellaceae</taxon>
        <taxon>Coemansia</taxon>
    </lineage>
</organism>
<dbReference type="EC" id="5.4.99.-" evidence="3"/>
<dbReference type="InterPro" id="IPR020103">
    <property type="entry name" value="PsdUridine_synth_cat_dom_sf"/>
</dbReference>
<dbReference type="PROSITE" id="PS50889">
    <property type="entry name" value="S4"/>
    <property type="match status" value="1"/>
</dbReference>
<gene>
    <name evidence="6" type="primary">RPUSD2</name>
    <name evidence="6" type="ORF">H4R18_005127</name>
</gene>
<dbReference type="EMBL" id="JANBUL010000287">
    <property type="protein sequence ID" value="KAJ2777501.1"/>
    <property type="molecule type" value="Genomic_DNA"/>
</dbReference>
<dbReference type="InterPro" id="IPR050188">
    <property type="entry name" value="RluA_PseudoU_synthase"/>
</dbReference>
<dbReference type="SUPFAM" id="SSF55120">
    <property type="entry name" value="Pseudouridine synthase"/>
    <property type="match status" value="1"/>
</dbReference>
<comment type="caution">
    <text evidence="6">The sequence shown here is derived from an EMBL/GenBank/DDBJ whole genome shotgun (WGS) entry which is preliminary data.</text>
</comment>
<dbReference type="Pfam" id="PF00849">
    <property type="entry name" value="PseudoU_synth_2"/>
    <property type="match status" value="1"/>
</dbReference>
<dbReference type="GO" id="GO:0000455">
    <property type="term" value="P:enzyme-directed rRNA pseudouridine synthesis"/>
    <property type="evidence" value="ECO:0007669"/>
    <property type="project" value="TreeGrafter"/>
</dbReference>
<dbReference type="Proteomes" id="UP001140217">
    <property type="component" value="Unassembled WGS sequence"/>
</dbReference>
<evidence type="ECO:0000259" key="5">
    <source>
        <dbReference type="Pfam" id="PF00849"/>
    </source>
</evidence>
<evidence type="ECO:0000313" key="7">
    <source>
        <dbReference type="Proteomes" id="UP001140217"/>
    </source>
</evidence>
<dbReference type="InterPro" id="IPR006224">
    <property type="entry name" value="PsdUridine_synth_RluA-like_CS"/>
</dbReference>
<dbReference type="PANTHER" id="PTHR21600">
    <property type="entry name" value="MITOCHONDRIAL RNA PSEUDOURIDINE SYNTHASE"/>
    <property type="match status" value="1"/>
</dbReference>
<dbReference type="GO" id="GO:0009982">
    <property type="term" value="F:pseudouridine synthase activity"/>
    <property type="evidence" value="ECO:0007669"/>
    <property type="project" value="InterPro"/>
</dbReference>
<evidence type="ECO:0000256" key="4">
    <source>
        <dbReference type="SAM" id="MobiDB-lite"/>
    </source>
</evidence>
<evidence type="ECO:0000256" key="2">
    <source>
        <dbReference type="PROSITE-ProRule" id="PRU00182"/>
    </source>
</evidence>
<accession>A0A9W8HA83</accession>